<dbReference type="Proteomes" id="UP000199006">
    <property type="component" value="Unassembled WGS sequence"/>
</dbReference>
<keyword evidence="2" id="KW-1185">Reference proteome</keyword>
<gene>
    <name evidence="1" type="ORF">SAMN02983006_02664</name>
</gene>
<evidence type="ECO:0000313" key="1">
    <source>
        <dbReference type="EMBL" id="SFM04976.1"/>
    </source>
</evidence>
<sequence length="174" mass="20425">MKDVDGYQFGYLSKLTPALFHNVLFYIEVFGKAYLSISNVNVPHVHKLTILFEKINKTMYKKGHNDTTFQAYIIAEFKKVVDYIESIPGDFKEYFVKYDDNSGDDTVIHFNIDSLNEIQKTIDMSNDFITSYYYDQDVMFLKPGLLERLTNNAKTKNEKQQIIDEYGYMKKDNN</sequence>
<dbReference type="AlphaFoldDB" id="A0A1I4MPJ7"/>
<name>A0A1I4MPJ7_9FIRM</name>
<reference evidence="1 2" key="1">
    <citation type="submission" date="2016-10" db="EMBL/GenBank/DDBJ databases">
        <authorList>
            <person name="de Groot N.N."/>
        </authorList>
    </citation>
    <scope>NUCLEOTIDE SEQUENCE [LARGE SCALE GENOMIC DNA]</scope>
    <source>
        <strain evidence="1 2">ATCC 51327</strain>
    </source>
</reference>
<evidence type="ECO:0000313" key="2">
    <source>
        <dbReference type="Proteomes" id="UP000199006"/>
    </source>
</evidence>
<proteinExistence type="predicted"/>
<dbReference type="STRING" id="29563.SAMN02983006_02664"/>
<dbReference type="EMBL" id="FOTI01000057">
    <property type="protein sequence ID" value="SFM04976.1"/>
    <property type="molecule type" value="Genomic_DNA"/>
</dbReference>
<accession>A0A1I4MPJ7</accession>
<organism evidence="1 2">
    <name type="scientific">Halanaerobium salsuginis</name>
    <dbReference type="NCBI Taxonomy" id="29563"/>
    <lineage>
        <taxon>Bacteria</taxon>
        <taxon>Bacillati</taxon>
        <taxon>Bacillota</taxon>
        <taxon>Clostridia</taxon>
        <taxon>Halanaerobiales</taxon>
        <taxon>Halanaerobiaceae</taxon>
        <taxon>Halanaerobium</taxon>
    </lineage>
</organism>
<protein>
    <submittedName>
        <fullName evidence="1">Uncharacterized protein</fullName>
    </submittedName>
</protein>